<dbReference type="PROSITE" id="PS50195">
    <property type="entry name" value="PX"/>
    <property type="match status" value="1"/>
</dbReference>
<dbReference type="KEGG" id="osn:115212923"/>
<evidence type="ECO:0000259" key="5">
    <source>
        <dbReference type="PROSITE" id="PS50011"/>
    </source>
</evidence>
<dbReference type="InterPro" id="IPR000719">
    <property type="entry name" value="Prot_kinase_dom"/>
</dbReference>
<dbReference type="CDD" id="cd22062">
    <property type="entry name" value="WH2_DdVASP-like"/>
    <property type="match status" value="1"/>
</dbReference>
<dbReference type="Pfam" id="PF00787">
    <property type="entry name" value="PX"/>
    <property type="match status" value="1"/>
</dbReference>
<evidence type="ECO:0000256" key="4">
    <source>
        <dbReference type="SAM" id="MobiDB-lite"/>
    </source>
</evidence>
<feature type="compositionally biased region" description="Basic residues" evidence="4">
    <location>
        <begin position="457"/>
        <end position="466"/>
    </location>
</feature>
<dbReference type="GO" id="GO:0043271">
    <property type="term" value="P:negative regulation of monoatomic ion transport"/>
    <property type="evidence" value="ECO:0007669"/>
    <property type="project" value="TreeGrafter"/>
</dbReference>
<dbReference type="InterPro" id="IPR036871">
    <property type="entry name" value="PX_dom_sf"/>
</dbReference>
<dbReference type="AlphaFoldDB" id="A0A6P7SGW0"/>
<dbReference type="SUPFAM" id="SSF56112">
    <property type="entry name" value="Protein kinase-like (PK-like)"/>
    <property type="match status" value="1"/>
</dbReference>
<feature type="compositionally biased region" description="Low complexity" evidence="4">
    <location>
        <begin position="477"/>
        <end position="486"/>
    </location>
</feature>
<evidence type="ECO:0000313" key="7">
    <source>
        <dbReference type="Proteomes" id="UP000515154"/>
    </source>
</evidence>
<reference evidence="8" key="1">
    <citation type="submission" date="2025-08" db="UniProtKB">
        <authorList>
            <consortium name="RefSeq"/>
        </authorList>
    </citation>
    <scope>IDENTIFICATION</scope>
</reference>
<evidence type="ECO:0000256" key="2">
    <source>
        <dbReference type="ARBA" id="ARBA00022490"/>
    </source>
</evidence>
<dbReference type="SUPFAM" id="SSF64268">
    <property type="entry name" value="PX domain"/>
    <property type="match status" value="1"/>
</dbReference>
<dbReference type="GO" id="GO:0008333">
    <property type="term" value="P:endosome to lysosome transport"/>
    <property type="evidence" value="ECO:0007669"/>
    <property type="project" value="TreeGrafter"/>
</dbReference>
<feature type="compositionally biased region" description="Pro residues" evidence="4">
    <location>
        <begin position="536"/>
        <end position="548"/>
    </location>
</feature>
<sequence length="592" mass="66770">MAVFETNHSSKVLDDTIPLTCVIESAQNVGSHIEYIVRVQRGAVVENNWTIKKRYSDFVALDAELHMSNIELAIPPKKMFGNMEREFVAERQLGLQQYLNSILEYPLLASSLIVKRFLNAKSYSDNLRETALQHVSMIFRSEPKWEVVEPLHNLGWRLRKHYIVVKPYENPKERQLLSWNDYGPFKFLPAKELMAVIKLLPNLQHPFIAPMEFAVANENGGMVIRSFYEHGTLRDYICKCKPKQAHFLKKYARPKTYCVLETREIQRYGRQILEVLKFLYDKGLPYGHLHAGNIVVNRNTCQLLDLENWILGLPSYYKNFFVQFKKLQKMESIEVYSFGRLLYEMAFGEQLLKATCDTFPQHCPPDLRSVLELLLTSEACKNELPTINDLLNHPFFSSIVLPQSDKPIFKIPSKLKESIKSAKELLEKHLKEEQKLINQLKRLTKAKEFHMSEGEKLRRRKTKKKEKALENSKDDSSVSNSSTSASQIVGNGTASAGVPGTNFAPAAPSIQSPPPPPPPPPPLMSSTVPVAKSSNAPPPPAPPPPPPAASNKSTTATAAPSNDRTALLNSICGFSKGGLKSVKVNDRSKPKV</sequence>
<dbReference type="GO" id="GO:0005769">
    <property type="term" value="C:early endosome"/>
    <property type="evidence" value="ECO:0007669"/>
    <property type="project" value="TreeGrafter"/>
</dbReference>
<feature type="compositionally biased region" description="Basic and acidic residues" evidence="4">
    <location>
        <begin position="467"/>
        <end position="476"/>
    </location>
</feature>
<feature type="region of interest" description="Disordered" evidence="4">
    <location>
        <begin position="448"/>
        <end position="564"/>
    </location>
</feature>
<feature type="coiled-coil region" evidence="3">
    <location>
        <begin position="416"/>
        <end position="446"/>
    </location>
</feature>
<dbReference type="GO" id="GO:0005770">
    <property type="term" value="C:late endosome"/>
    <property type="evidence" value="ECO:0007669"/>
    <property type="project" value="TreeGrafter"/>
</dbReference>
<dbReference type="InterPro" id="IPR051837">
    <property type="entry name" value="SortingNexin/PXDomain-PKLike"/>
</dbReference>
<accession>A0A6P7SGW0</accession>
<evidence type="ECO:0000259" key="6">
    <source>
        <dbReference type="PROSITE" id="PS50195"/>
    </source>
</evidence>
<evidence type="ECO:0000256" key="1">
    <source>
        <dbReference type="ARBA" id="ARBA00004496"/>
    </source>
</evidence>
<dbReference type="GO" id="GO:0045022">
    <property type="term" value="P:early endosome to late endosome transport"/>
    <property type="evidence" value="ECO:0007669"/>
    <property type="project" value="TreeGrafter"/>
</dbReference>
<organism evidence="7 8">
    <name type="scientific">Octopus sinensis</name>
    <name type="common">East Asian common octopus</name>
    <dbReference type="NCBI Taxonomy" id="2607531"/>
    <lineage>
        <taxon>Eukaryota</taxon>
        <taxon>Metazoa</taxon>
        <taxon>Spiralia</taxon>
        <taxon>Lophotrochozoa</taxon>
        <taxon>Mollusca</taxon>
        <taxon>Cephalopoda</taxon>
        <taxon>Coleoidea</taxon>
        <taxon>Octopodiformes</taxon>
        <taxon>Octopoda</taxon>
        <taxon>Incirrata</taxon>
        <taxon>Octopodidae</taxon>
        <taxon>Octopus</taxon>
    </lineage>
</organism>
<name>A0A6P7SGW0_9MOLL</name>
<feature type="compositionally biased region" description="Low complexity" evidence="4">
    <location>
        <begin position="549"/>
        <end position="562"/>
    </location>
</feature>
<keyword evidence="7" id="KW-1185">Reference proteome</keyword>
<feature type="domain" description="Protein kinase" evidence="5">
    <location>
        <begin position="112"/>
        <end position="396"/>
    </location>
</feature>
<dbReference type="InterPro" id="IPR011009">
    <property type="entry name" value="Kinase-like_dom_sf"/>
</dbReference>
<keyword evidence="2" id="KW-0963">Cytoplasm</keyword>
<dbReference type="GO" id="GO:0005886">
    <property type="term" value="C:plasma membrane"/>
    <property type="evidence" value="ECO:0007669"/>
    <property type="project" value="TreeGrafter"/>
</dbReference>
<comment type="subcellular location">
    <subcellularLocation>
        <location evidence="1">Cytoplasm</location>
    </subcellularLocation>
</comment>
<protein>
    <submittedName>
        <fullName evidence="8">PX domain-containing protein kinase-like protein isoform X1</fullName>
    </submittedName>
</protein>
<feature type="compositionally biased region" description="Pro residues" evidence="4">
    <location>
        <begin position="511"/>
        <end position="523"/>
    </location>
</feature>
<dbReference type="Gene3D" id="3.30.1520.10">
    <property type="entry name" value="Phox-like domain"/>
    <property type="match status" value="1"/>
</dbReference>
<evidence type="ECO:0000256" key="3">
    <source>
        <dbReference type="SAM" id="Coils"/>
    </source>
</evidence>
<dbReference type="Proteomes" id="UP000515154">
    <property type="component" value="Linkage group LG1"/>
</dbReference>
<dbReference type="RefSeq" id="XP_029637612.1">
    <property type="nucleotide sequence ID" value="XM_029781752.2"/>
</dbReference>
<gene>
    <name evidence="8" type="primary">LOC115212923</name>
</gene>
<dbReference type="GO" id="GO:0035091">
    <property type="term" value="F:phosphatidylinositol binding"/>
    <property type="evidence" value="ECO:0007669"/>
    <property type="project" value="InterPro"/>
</dbReference>
<dbReference type="SMART" id="SM00312">
    <property type="entry name" value="PX"/>
    <property type="match status" value="1"/>
</dbReference>
<dbReference type="GO" id="GO:0006622">
    <property type="term" value="P:protein targeting to lysosome"/>
    <property type="evidence" value="ECO:0007669"/>
    <property type="project" value="TreeGrafter"/>
</dbReference>
<dbReference type="Gene3D" id="1.10.510.10">
    <property type="entry name" value="Transferase(Phosphotransferase) domain 1"/>
    <property type="match status" value="1"/>
</dbReference>
<dbReference type="PROSITE" id="PS50011">
    <property type="entry name" value="PROTEIN_KINASE_DOM"/>
    <property type="match status" value="1"/>
</dbReference>
<feature type="domain" description="PX" evidence="6">
    <location>
        <begin position="13"/>
        <end position="125"/>
    </location>
</feature>
<evidence type="ECO:0000313" key="8">
    <source>
        <dbReference type="RefSeq" id="XP_029637612.1"/>
    </source>
</evidence>
<proteinExistence type="predicted"/>
<keyword evidence="3" id="KW-0175">Coiled coil</keyword>
<dbReference type="FunFam" id="3.30.1520.10:FF:000010">
    <property type="entry name" value="PX domain-containing protein kinase-like protein isoform X6"/>
    <property type="match status" value="1"/>
</dbReference>
<dbReference type="InterPro" id="IPR001683">
    <property type="entry name" value="PX_dom"/>
</dbReference>
<dbReference type="PANTHER" id="PTHR22999:SF40">
    <property type="entry name" value="PX DOMAIN-CONTAINING PROTEIN KINASE-LIKE PROTEIN"/>
    <property type="match status" value="1"/>
</dbReference>
<dbReference type="GO" id="GO:0004672">
    <property type="term" value="F:protein kinase activity"/>
    <property type="evidence" value="ECO:0007669"/>
    <property type="project" value="InterPro"/>
</dbReference>
<dbReference type="SMART" id="SM00220">
    <property type="entry name" value="S_TKc"/>
    <property type="match status" value="1"/>
</dbReference>
<dbReference type="GO" id="GO:0005524">
    <property type="term" value="F:ATP binding"/>
    <property type="evidence" value="ECO:0007669"/>
    <property type="project" value="InterPro"/>
</dbReference>
<dbReference type="PANTHER" id="PTHR22999">
    <property type="entry name" value="PX SERINE/THREONINE KINASE PXK"/>
    <property type="match status" value="1"/>
</dbReference>